<organism evidence="1 2">
    <name type="scientific">Geoalkalibacter halelectricus</name>
    <dbReference type="NCBI Taxonomy" id="2847045"/>
    <lineage>
        <taxon>Bacteria</taxon>
        <taxon>Pseudomonadati</taxon>
        <taxon>Thermodesulfobacteriota</taxon>
        <taxon>Desulfuromonadia</taxon>
        <taxon>Desulfuromonadales</taxon>
        <taxon>Geoalkalibacteraceae</taxon>
        <taxon>Geoalkalibacter</taxon>
    </lineage>
</organism>
<evidence type="ECO:0000313" key="1">
    <source>
        <dbReference type="EMBL" id="UWZ80974.1"/>
    </source>
</evidence>
<evidence type="ECO:0000313" key="2">
    <source>
        <dbReference type="Proteomes" id="UP001060414"/>
    </source>
</evidence>
<dbReference type="RefSeq" id="WP_260749342.1">
    <property type="nucleotide sequence ID" value="NZ_CP092109.1"/>
</dbReference>
<dbReference type="EMBL" id="CP092109">
    <property type="protein sequence ID" value="UWZ80974.1"/>
    <property type="molecule type" value="Genomic_DNA"/>
</dbReference>
<gene>
    <name evidence="1" type="ORF">L9S41_06160</name>
</gene>
<dbReference type="Proteomes" id="UP001060414">
    <property type="component" value="Chromosome"/>
</dbReference>
<accession>A0ABY5ZTI3</accession>
<protein>
    <submittedName>
        <fullName evidence="1">Uncharacterized protein</fullName>
    </submittedName>
</protein>
<proteinExistence type="predicted"/>
<sequence>MKFSRDHLLLLLLAVCLLAAMLITLFVGGSRSRHGYGQLDPPVPRGIQAGPLNATAKRSFSVPVPHHHRTKGVTTNLKS</sequence>
<reference evidence="1" key="1">
    <citation type="journal article" date="2022" name="Environ. Microbiol.">
        <title>Geoalkalibacter halelectricus SAP #1 sp. nov. possessing extracellular electron transfer and mineral#reducing capabilities from a haloalkaline environment.</title>
        <authorList>
            <person name="Yadav S."/>
            <person name="Singh R."/>
            <person name="Sundharam S.S."/>
            <person name="Chaudhary S."/>
            <person name="Krishnamurthi S."/>
            <person name="Patil S.A."/>
        </authorList>
    </citation>
    <scope>NUCLEOTIDE SEQUENCE</scope>
    <source>
        <strain evidence="1">SAP-1</strain>
    </source>
</reference>
<name>A0ABY5ZTI3_9BACT</name>
<keyword evidence="2" id="KW-1185">Reference proteome</keyword>